<sequence>MAQWWGPRGFTTTIYEMDVRPGGVWRFVMHGPDGVDYQNKMVYDEIVKPERIVYSHVSGPQFRATVTFAEQEAGGKTKVTVRMLFKSPEERDDVAKKYAIEGLNQNLDRLVEQLAMQQKEGK</sequence>
<dbReference type="Proteomes" id="UP000027093">
    <property type="component" value="Chromosome"/>
</dbReference>
<dbReference type="InterPro" id="IPR013538">
    <property type="entry name" value="ASHA1/2-like_C"/>
</dbReference>
<dbReference type="SUPFAM" id="SSF55961">
    <property type="entry name" value="Bet v1-like"/>
    <property type="match status" value="1"/>
</dbReference>
<evidence type="ECO:0000259" key="2">
    <source>
        <dbReference type="Pfam" id="PF08327"/>
    </source>
</evidence>
<dbReference type="CDD" id="cd08894">
    <property type="entry name" value="SRPBCC_CalC_Aha1-like_1"/>
    <property type="match status" value="1"/>
</dbReference>
<dbReference type="EMBL" id="CP007536">
    <property type="protein sequence ID" value="AIC16089.1"/>
    <property type="molecule type" value="Genomic_DNA"/>
</dbReference>
<dbReference type="KEGG" id="nvn:NVIE_018340"/>
<accession>A0A060HHK6</accession>
<protein>
    <recommendedName>
        <fullName evidence="2">Activator of Hsp90 ATPase homologue 1/2-like C-terminal domain-containing protein</fullName>
    </recommendedName>
</protein>
<dbReference type="AlphaFoldDB" id="A0A060HHK6"/>
<evidence type="ECO:0000313" key="3">
    <source>
        <dbReference type="EMBL" id="AIC16089.1"/>
    </source>
</evidence>
<reference evidence="3 4" key="1">
    <citation type="journal article" date="2014" name="Int. J. Syst. Evol. Microbiol.">
        <title>Nitrososphaera viennensis gen. nov., sp. nov., an aerobic and mesophilic, ammonia-oxidizing archaeon from soil and a member of the archaeal phylum Thaumarchaeota.</title>
        <authorList>
            <person name="Stieglmeier M."/>
            <person name="Klingl A."/>
            <person name="Alves R.J."/>
            <person name="Rittmann S.K."/>
            <person name="Melcher M."/>
            <person name="Leisch N."/>
            <person name="Schleper C."/>
        </authorList>
    </citation>
    <scope>NUCLEOTIDE SEQUENCE [LARGE SCALE GENOMIC DNA]</scope>
    <source>
        <strain evidence="3">EN76</strain>
    </source>
</reference>
<dbReference type="HOGENOM" id="CLU_108923_6_3_2"/>
<evidence type="ECO:0000256" key="1">
    <source>
        <dbReference type="ARBA" id="ARBA00006817"/>
    </source>
</evidence>
<gene>
    <name evidence="3" type="ORF">NVIE_018340</name>
</gene>
<dbReference type="Gene3D" id="3.30.530.20">
    <property type="match status" value="1"/>
</dbReference>
<evidence type="ECO:0000313" key="4">
    <source>
        <dbReference type="Proteomes" id="UP000027093"/>
    </source>
</evidence>
<dbReference type="STRING" id="926571.NVIE_018340"/>
<organism evidence="3 4">
    <name type="scientific">Nitrososphaera viennensis EN76</name>
    <dbReference type="NCBI Taxonomy" id="926571"/>
    <lineage>
        <taxon>Archaea</taxon>
        <taxon>Nitrososphaerota</taxon>
        <taxon>Nitrososphaeria</taxon>
        <taxon>Nitrososphaerales</taxon>
        <taxon>Nitrososphaeraceae</taxon>
        <taxon>Nitrososphaera</taxon>
    </lineage>
</organism>
<keyword evidence="4" id="KW-1185">Reference proteome</keyword>
<comment type="similarity">
    <text evidence="1">Belongs to the AHA1 family.</text>
</comment>
<name>A0A060HHK6_9ARCH</name>
<feature type="domain" description="Activator of Hsp90 ATPase homologue 1/2-like C-terminal" evidence="2">
    <location>
        <begin position="2"/>
        <end position="114"/>
    </location>
</feature>
<dbReference type="InterPro" id="IPR023393">
    <property type="entry name" value="START-like_dom_sf"/>
</dbReference>
<proteinExistence type="inferred from homology"/>
<dbReference type="Pfam" id="PF08327">
    <property type="entry name" value="AHSA1"/>
    <property type="match status" value="1"/>
</dbReference>